<dbReference type="GO" id="GO:0042575">
    <property type="term" value="C:DNA polymerase complex"/>
    <property type="evidence" value="ECO:0007669"/>
    <property type="project" value="UniProtKB-ARBA"/>
</dbReference>
<keyword evidence="7" id="KW-0378">Hydrolase</keyword>
<evidence type="ECO:0000256" key="5">
    <source>
        <dbReference type="ARBA" id="ARBA00022722"/>
    </source>
</evidence>
<dbReference type="Gene3D" id="3.30.70.270">
    <property type="match status" value="2"/>
</dbReference>
<dbReference type="Gene3D" id="3.10.20.370">
    <property type="match status" value="1"/>
</dbReference>
<protein>
    <recommendedName>
        <fullName evidence="1">RNA-directed DNA polymerase</fullName>
        <ecNumber evidence="1">2.7.7.49</ecNumber>
    </recommendedName>
</protein>
<dbReference type="GO" id="GO:0004519">
    <property type="term" value="F:endonuclease activity"/>
    <property type="evidence" value="ECO:0007669"/>
    <property type="project" value="UniProtKB-KW"/>
</dbReference>
<feature type="compositionally biased region" description="Basic and acidic residues" evidence="10">
    <location>
        <begin position="565"/>
        <end position="575"/>
    </location>
</feature>
<feature type="compositionally biased region" description="Basic and acidic residues" evidence="10">
    <location>
        <begin position="585"/>
        <end position="595"/>
    </location>
</feature>
<dbReference type="PANTHER" id="PTHR37984">
    <property type="entry name" value="PROTEIN CBG26694"/>
    <property type="match status" value="1"/>
</dbReference>
<keyword evidence="8" id="KW-0695">RNA-directed DNA polymerase</keyword>
<feature type="non-terminal residue" evidence="12">
    <location>
        <position position="1"/>
    </location>
</feature>
<dbReference type="FunFam" id="3.10.20.370:FF:000001">
    <property type="entry name" value="Retrovirus-related Pol polyprotein from transposon 17.6-like protein"/>
    <property type="match status" value="1"/>
</dbReference>
<feature type="compositionally biased region" description="Polar residues" evidence="10">
    <location>
        <begin position="1501"/>
        <end position="1515"/>
    </location>
</feature>
<reference evidence="12 13" key="1">
    <citation type="submission" date="2020-02" db="EMBL/GenBank/DDBJ databases">
        <authorList>
            <person name="Ferguson B K."/>
        </authorList>
    </citation>
    <scope>NUCLEOTIDE SEQUENCE [LARGE SCALE GENOMIC DNA]</scope>
</reference>
<feature type="region of interest" description="Disordered" evidence="10">
    <location>
        <begin position="1759"/>
        <end position="1806"/>
    </location>
</feature>
<evidence type="ECO:0000256" key="1">
    <source>
        <dbReference type="ARBA" id="ARBA00012493"/>
    </source>
</evidence>
<keyword evidence="13" id="KW-1185">Reference proteome</keyword>
<keyword evidence="3" id="KW-0808">Transferase</keyword>
<feature type="compositionally biased region" description="Polar residues" evidence="10">
    <location>
        <begin position="7"/>
        <end position="18"/>
    </location>
</feature>
<dbReference type="InterPro" id="IPR041577">
    <property type="entry name" value="RT_RNaseH_2"/>
</dbReference>
<evidence type="ECO:0000256" key="4">
    <source>
        <dbReference type="ARBA" id="ARBA00022695"/>
    </source>
</evidence>
<dbReference type="InterPro" id="IPR041588">
    <property type="entry name" value="Integrase_H2C2"/>
</dbReference>
<dbReference type="GO" id="GO:0006508">
    <property type="term" value="P:proteolysis"/>
    <property type="evidence" value="ECO:0007669"/>
    <property type="project" value="UniProtKB-KW"/>
</dbReference>
<dbReference type="EC" id="2.7.7.49" evidence="1"/>
<dbReference type="SUPFAM" id="SSF53098">
    <property type="entry name" value="Ribonuclease H-like"/>
    <property type="match status" value="1"/>
</dbReference>
<dbReference type="Gene3D" id="3.30.420.10">
    <property type="entry name" value="Ribonuclease H-like superfamily/Ribonuclease H"/>
    <property type="match status" value="1"/>
</dbReference>
<evidence type="ECO:0000256" key="6">
    <source>
        <dbReference type="ARBA" id="ARBA00022759"/>
    </source>
</evidence>
<proteinExistence type="predicted"/>
<feature type="region of interest" description="Disordered" evidence="10">
    <location>
        <begin position="1"/>
        <end position="51"/>
    </location>
</feature>
<dbReference type="InterPro" id="IPR000477">
    <property type="entry name" value="RT_dom"/>
</dbReference>
<dbReference type="EMBL" id="CADCXV010000637">
    <property type="protein sequence ID" value="CAB0031186.1"/>
    <property type="molecule type" value="Genomic_DNA"/>
</dbReference>
<dbReference type="PANTHER" id="PTHR37984:SF5">
    <property type="entry name" value="PROTEIN NYNRIN-LIKE"/>
    <property type="match status" value="1"/>
</dbReference>
<dbReference type="InterPro" id="IPR012337">
    <property type="entry name" value="RNaseH-like_sf"/>
</dbReference>
<dbReference type="InterPro" id="IPR050951">
    <property type="entry name" value="Retrovirus_Pol_polyprotein"/>
</dbReference>
<evidence type="ECO:0000256" key="7">
    <source>
        <dbReference type="ARBA" id="ARBA00022801"/>
    </source>
</evidence>
<feature type="domain" description="Reverse transcriptase" evidence="11">
    <location>
        <begin position="1061"/>
        <end position="1245"/>
    </location>
</feature>
<evidence type="ECO:0000256" key="8">
    <source>
        <dbReference type="ARBA" id="ARBA00022918"/>
    </source>
</evidence>
<name>A0A6H5I470_9HYME</name>
<keyword evidence="6" id="KW-0255">Endonuclease</keyword>
<sequence>VKDKKSAQNNKHIQNSSETGRDDEHDKRNKAISSNRSEESDEESSVDEEDALVSAKAAGVIGALTRIMPNSGGPRSSRRKLYAHVVDSILLYGAPTWSPADQKRAYIRQAEAAQQRACLRVIGGQPHVSYEATYVLAGIPPLALLADEQTRLYGRHREDAKDEERLATLSKWQKAWDQSTKACWTHRLIPNIRVWIERRHGELNYHLTQLLTGHGFFKHHSQRYDHNHRAQCPVYPSSIENAEHVFYHCPRFVEPDGSDFQYENITLRAQSVLTQCEQNLSNMLDRDSDLLLLMTTAKKILKISVCVVKLVFTVRKDQNVIGFNVDSVQSRCMNCVVKVEFVLSVIVELQKSVRPLICAPRARVRKNQTNLMLVVTRMCHQASRLAIFFLRLEASQKIYYSPSTDVANAHIGITKEQESCFLRNLLSKVQGKAKRSLYRKTFKEYTDVVKHLKERFGSNNTYTYYNQMLQSARMRQGESANDFYDHINVLLGGAETALKEEIGATYNDDMIKALTSVALDIFIKGLPADICRSVDAIKPKTLEEALKEAVRIEQRMAARIIPDTRYQRYPRDNTPSHHQSSRPYYPEEPRSRPRNDPGPFVGYINNQGDYYESLQADYYPEYVEVSEYPLEQPYDEHPREDEHYPWIGYVQTQPPREPRNWDPAPTIRPINHDERRRQCPNNYNSCGTDGSDSEDDTPTIIRLPIIEGRNAALRLMLDNGATVNLIKLSAIAPDVEIFTDRYLSLGGITSEPVETLGYIYVSICSHSYRFYVVPSDFPIEADGLIGRNLMKKEQAVISYHYSSIVLRSDPLNPIPFAEPNLQLEKPTSNILKVSRNRAGIPSMNYVAPTNINQYQDYCEDRDFVAECDELCQQATTLPGPQRITIPGRSRKIIRIGLMHTNLDEGYLPRLDLGCDDVYVGEGIVKNEAGYCNIYAINTKEEEVELVLDPVEIQPFDYVVQDFESDGATEVDTPPIEDVTIRCDRILKTLRLEELNQEERENIQEIVTDYPDLFLLPGDSLPCTDWVYHEVPLENNIPINTKQYRHPPIHRDAINKDVEKRLKEGIIEPSSSPMNSPVWIVPKKPGPDGSPKWRVVIDFRELNKKTVGDAYPLPNIADIMDQLGGASYFSTFDLASGFHQIPMKPEDKWKTAFSTLNGHYQYCRMPMGLKNAPATFQRLMDRVLRGLQNTEMLVYLDDIIVYAKDLKEHDAKVRRLLDRLRAAKLVLEPEKVNFLRKEVGFLGHIVSEKGVEMDPKKIEVMRNFPQPKTVKQIRQFLGMAGYYRRFIQDFSKIAKPLHDLTKKGTKFNWSSECEASFQTLKDCLISAPILIFPDFTKPFILTTDASDLAIGAVLSQEKEGFEHPIGYLSRVLNKAEINYSTTEKECLAALYAMYHYRPYLLGRPFTLVADHEPLNWMHNRKDPGQRLMRWMFKFTGYQYTFKYKPGKENVVADCLSRNPVTTLPELEINRNLPQLRILTIKRKNESTRASSSDTSKNPRKVVTSSSAADTSCIAQRTRSKNKAVASSTNPPRIPKPVSSKVDTGLRRRSNLTKPMAAIPEEATPITKQKGMTNQEDCPTEPPPLVDPRYSALRQEFTDTEISTDDETQSQIQEDNCPKALDTTATAENETDAIITAPPATDSNISESEDTLDETEEVFTQLSDSELLKAANEINIKQNLINNKAFELEDINNEIELENNELGNKSCFSEGDCADEATRDYLDSIDTFDERNFTDKTLTDKVNQLVSKSLAATKDSDVLIRGGEPSNINQNKLNITNHTKPMVGTPRFQSTPLPQRLIPPNQQPSREITQDKTDTPVVLNFTQPSIPDFPIFVPVPMDETPMNRYKPAYITTDNQSDKENVNEQMSGHNIITSRNCLTYKSDNYVHFISQDCGPYTRNSRLLSDIGAIDYKEIRSRKPTMGQVLAIKYKSNYILLPVVSARHSDPISGQKIRDAMENLKGFMIKNKLNSARIARKGELTESLPPGLLTEIVKETFKQTHINITMCYGQVDIPKEKDRKDIITNLHTSHIGGHKGISQTYAKIRERYYWTGMRNDIQNFIRKCPECQERKIARAKTRQPMLITDTPIEAFDKVSIDTVGKLRTTPEGNCHLLTMQCNLTKYLIAIPIPNLRATTIADALARHLICQFGAPQDATQALVNVDKIWKASYAEERQVRTLNQGTPEKTLHDSCGYLVDWDTYDLHVKTCSLIQAMYSQQPTYNANQ</sequence>
<dbReference type="PROSITE" id="PS50878">
    <property type="entry name" value="RT_POL"/>
    <property type="match status" value="1"/>
</dbReference>
<dbReference type="FunFam" id="3.10.10.10:FF:000007">
    <property type="entry name" value="Retrovirus-related Pol polyprotein from transposon 17.6-like Protein"/>
    <property type="match status" value="1"/>
</dbReference>
<dbReference type="FunFam" id="1.10.340.70:FF:000001">
    <property type="entry name" value="Retrovirus-related Pol polyprotein from transposon gypsy-like Protein"/>
    <property type="match status" value="1"/>
</dbReference>
<dbReference type="SUPFAM" id="SSF50630">
    <property type="entry name" value="Acid proteases"/>
    <property type="match status" value="1"/>
</dbReference>
<feature type="compositionally biased region" description="Polar residues" evidence="10">
    <location>
        <begin position="1764"/>
        <end position="1777"/>
    </location>
</feature>
<dbReference type="FunFam" id="3.30.70.270:FF:000020">
    <property type="entry name" value="Transposon Tf2-6 polyprotein-like Protein"/>
    <property type="match status" value="1"/>
</dbReference>
<keyword evidence="4" id="KW-0548">Nucleotidyltransferase</keyword>
<keyword evidence="5" id="KW-0540">Nuclease</keyword>
<feature type="region of interest" description="Disordered" evidence="10">
    <location>
        <begin position="1482"/>
        <end position="1548"/>
    </location>
</feature>
<dbReference type="Proteomes" id="UP000479190">
    <property type="component" value="Unassembled WGS sequence"/>
</dbReference>
<dbReference type="SUPFAM" id="SSF56672">
    <property type="entry name" value="DNA/RNA polymerases"/>
    <property type="match status" value="1"/>
</dbReference>
<organism evidence="12 13">
    <name type="scientific">Trichogramma brassicae</name>
    <dbReference type="NCBI Taxonomy" id="86971"/>
    <lineage>
        <taxon>Eukaryota</taxon>
        <taxon>Metazoa</taxon>
        <taxon>Ecdysozoa</taxon>
        <taxon>Arthropoda</taxon>
        <taxon>Hexapoda</taxon>
        <taxon>Insecta</taxon>
        <taxon>Pterygota</taxon>
        <taxon>Neoptera</taxon>
        <taxon>Endopterygota</taxon>
        <taxon>Hymenoptera</taxon>
        <taxon>Apocrita</taxon>
        <taxon>Proctotrupomorpha</taxon>
        <taxon>Chalcidoidea</taxon>
        <taxon>Trichogrammatidae</taxon>
        <taxon>Trichogramma</taxon>
    </lineage>
</organism>
<dbReference type="GO" id="GO:0008233">
    <property type="term" value="F:peptidase activity"/>
    <property type="evidence" value="ECO:0007669"/>
    <property type="project" value="UniProtKB-KW"/>
</dbReference>
<keyword evidence="9" id="KW-0511">Multifunctional enzyme</keyword>
<dbReference type="GO" id="GO:0003964">
    <property type="term" value="F:RNA-directed DNA polymerase activity"/>
    <property type="evidence" value="ECO:0007669"/>
    <property type="project" value="UniProtKB-KW"/>
</dbReference>
<feature type="compositionally biased region" description="Polar residues" evidence="10">
    <location>
        <begin position="679"/>
        <end position="690"/>
    </location>
</feature>
<dbReference type="InterPro" id="IPR021109">
    <property type="entry name" value="Peptidase_aspartic_dom_sf"/>
</dbReference>
<gene>
    <name evidence="12" type="ORF">TBRA_LOCUS3164</name>
</gene>
<dbReference type="InterPro" id="IPR043128">
    <property type="entry name" value="Rev_trsase/Diguanyl_cyclase"/>
</dbReference>
<dbReference type="Pfam" id="PF00078">
    <property type="entry name" value="RVT_1"/>
    <property type="match status" value="1"/>
</dbReference>
<feature type="compositionally biased region" description="Basic and acidic residues" evidence="10">
    <location>
        <begin position="19"/>
        <end position="29"/>
    </location>
</feature>
<evidence type="ECO:0000256" key="2">
    <source>
        <dbReference type="ARBA" id="ARBA00022670"/>
    </source>
</evidence>
<dbReference type="InterPro" id="IPR043502">
    <property type="entry name" value="DNA/RNA_pol_sf"/>
</dbReference>
<keyword evidence="2" id="KW-0645">Protease</keyword>
<dbReference type="Pfam" id="PF17919">
    <property type="entry name" value="RT_RNaseH_2"/>
    <property type="match status" value="1"/>
</dbReference>
<evidence type="ECO:0000313" key="12">
    <source>
        <dbReference type="EMBL" id="CAB0031186.1"/>
    </source>
</evidence>
<dbReference type="Pfam" id="PF17921">
    <property type="entry name" value="Integrase_H2C2"/>
    <property type="match status" value="1"/>
</dbReference>
<dbReference type="Gene3D" id="3.10.10.10">
    <property type="entry name" value="HIV Type 1 Reverse Transcriptase, subunit A, domain 1"/>
    <property type="match status" value="1"/>
</dbReference>
<feature type="compositionally biased region" description="Acidic residues" evidence="10">
    <location>
        <begin position="39"/>
        <end position="51"/>
    </location>
</feature>
<dbReference type="CDD" id="cd01647">
    <property type="entry name" value="RT_LTR"/>
    <property type="match status" value="1"/>
</dbReference>
<dbReference type="GO" id="GO:0003676">
    <property type="term" value="F:nucleic acid binding"/>
    <property type="evidence" value="ECO:0007669"/>
    <property type="project" value="InterPro"/>
</dbReference>
<dbReference type="Gene3D" id="1.10.340.70">
    <property type="match status" value="1"/>
</dbReference>
<evidence type="ECO:0000256" key="10">
    <source>
        <dbReference type="SAM" id="MobiDB-lite"/>
    </source>
</evidence>
<evidence type="ECO:0000256" key="3">
    <source>
        <dbReference type="ARBA" id="ARBA00022679"/>
    </source>
</evidence>
<evidence type="ECO:0000259" key="11">
    <source>
        <dbReference type="PROSITE" id="PS50878"/>
    </source>
</evidence>
<feature type="region of interest" description="Disordered" evidence="10">
    <location>
        <begin position="675"/>
        <end position="696"/>
    </location>
</feature>
<evidence type="ECO:0000256" key="9">
    <source>
        <dbReference type="ARBA" id="ARBA00023268"/>
    </source>
</evidence>
<dbReference type="OrthoDB" id="430238at2759"/>
<feature type="region of interest" description="Disordered" evidence="10">
    <location>
        <begin position="563"/>
        <end position="602"/>
    </location>
</feature>
<dbReference type="CDD" id="cd09274">
    <property type="entry name" value="RNase_HI_RT_Ty3"/>
    <property type="match status" value="1"/>
</dbReference>
<evidence type="ECO:0000313" key="13">
    <source>
        <dbReference type="Proteomes" id="UP000479190"/>
    </source>
</evidence>
<accession>A0A6H5I470</accession>
<dbReference type="InterPro" id="IPR036397">
    <property type="entry name" value="RNaseH_sf"/>
</dbReference>